<keyword evidence="1 5" id="KW-0813">Transport</keyword>
<dbReference type="EMBL" id="MT312206">
    <property type="protein sequence ID" value="QKD77065.1"/>
    <property type="molecule type" value="mRNA"/>
</dbReference>
<comment type="similarity">
    <text evidence="5">Belongs to the globin family.</text>
</comment>
<evidence type="ECO:0000256" key="3">
    <source>
        <dbReference type="ARBA" id="ARBA00022723"/>
    </source>
</evidence>
<feature type="domain" description="Globin" evidence="6">
    <location>
        <begin position="1"/>
        <end position="138"/>
    </location>
</feature>
<dbReference type="SUPFAM" id="SSF46458">
    <property type="entry name" value="Globin-like"/>
    <property type="match status" value="1"/>
</dbReference>
<keyword evidence="4" id="KW-0408">Iron</keyword>
<evidence type="ECO:0000259" key="6">
    <source>
        <dbReference type="PROSITE" id="PS01033"/>
    </source>
</evidence>
<evidence type="ECO:0000256" key="2">
    <source>
        <dbReference type="ARBA" id="ARBA00022617"/>
    </source>
</evidence>
<dbReference type="PROSITE" id="PS01033">
    <property type="entry name" value="GLOBIN"/>
    <property type="match status" value="1"/>
</dbReference>
<dbReference type="InterPro" id="IPR009050">
    <property type="entry name" value="Globin-like_sf"/>
</dbReference>
<dbReference type="GO" id="GO:0020037">
    <property type="term" value="F:heme binding"/>
    <property type="evidence" value="ECO:0007669"/>
    <property type="project" value="InterPro"/>
</dbReference>
<feature type="non-terminal residue" evidence="7">
    <location>
        <position position="1"/>
    </location>
</feature>
<organism evidence="7">
    <name type="scientific">Tharyx kirkegaardi</name>
    <dbReference type="NCBI Taxonomy" id="2507402"/>
    <lineage>
        <taxon>Eukaryota</taxon>
        <taxon>Metazoa</taxon>
        <taxon>Spiralia</taxon>
        <taxon>Lophotrochozoa</taxon>
        <taxon>Annelida</taxon>
        <taxon>Polychaeta</taxon>
        <taxon>Sedentaria</taxon>
        <taxon>Canalipalpata</taxon>
        <taxon>Terebellida</taxon>
        <taxon>Cirratuliformia</taxon>
        <taxon>Cirratulidae</taxon>
        <taxon>Tharyx</taxon>
    </lineage>
</organism>
<dbReference type="InterPro" id="IPR012292">
    <property type="entry name" value="Globin/Proto"/>
</dbReference>
<dbReference type="InterPro" id="IPR044399">
    <property type="entry name" value="Mb-like_M"/>
</dbReference>
<sequence>MGFKDNVGAVRGNSANHAQAVFVAYFEKYPNHQQVFPKYASTKPASALKGMGEFQSHTKKVLDRLLEIADIYADGGDLNVEAKKLAAMGVHKTRVIKEYEDLFVVLVPYLQGQLGGACDKDAWDTFLAKLTTALKGAM</sequence>
<keyword evidence="2 5" id="KW-0349">Heme</keyword>
<dbReference type="Gene3D" id="1.10.490.10">
    <property type="entry name" value="Globins"/>
    <property type="match status" value="1"/>
</dbReference>
<evidence type="ECO:0000313" key="7">
    <source>
        <dbReference type="EMBL" id="QKD77065.1"/>
    </source>
</evidence>
<dbReference type="AlphaFoldDB" id="A0A6M8B028"/>
<dbReference type="InterPro" id="IPR000971">
    <property type="entry name" value="Globin"/>
</dbReference>
<dbReference type="GO" id="GO:0019825">
    <property type="term" value="F:oxygen binding"/>
    <property type="evidence" value="ECO:0007669"/>
    <property type="project" value="InterPro"/>
</dbReference>
<evidence type="ECO:0000256" key="4">
    <source>
        <dbReference type="ARBA" id="ARBA00023004"/>
    </source>
</evidence>
<accession>A0A6M8B028</accession>
<dbReference type="GO" id="GO:0046872">
    <property type="term" value="F:metal ion binding"/>
    <property type="evidence" value="ECO:0007669"/>
    <property type="project" value="UniProtKB-KW"/>
</dbReference>
<dbReference type="GO" id="GO:0005344">
    <property type="term" value="F:oxygen carrier activity"/>
    <property type="evidence" value="ECO:0007669"/>
    <property type="project" value="UniProtKB-KW"/>
</dbReference>
<keyword evidence="3" id="KW-0479">Metal-binding</keyword>
<evidence type="ECO:0000256" key="5">
    <source>
        <dbReference type="RuleBase" id="RU000356"/>
    </source>
</evidence>
<keyword evidence="5" id="KW-0561">Oxygen transport</keyword>
<dbReference type="CDD" id="cd01040">
    <property type="entry name" value="Mb-like"/>
    <property type="match status" value="1"/>
</dbReference>
<name>A0A6M8B028_9ANNE</name>
<dbReference type="Pfam" id="PF00042">
    <property type="entry name" value="Globin"/>
    <property type="match status" value="1"/>
</dbReference>
<reference evidence="7" key="1">
    <citation type="submission" date="2020-04" db="EMBL/GenBank/DDBJ databases">
        <title>Evolutionary History of the Globin Gene Family in Annelids.</title>
        <authorList>
            <person name="Belato F.A."/>
            <person name="Coates C.J."/>
            <person name="Halanych K.M."/>
            <person name="Weber R.E."/>
            <person name="Costa-Paiva E.M."/>
        </authorList>
    </citation>
    <scope>NUCLEOTIDE SEQUENCE</scope>
    <source>
        <strain evidence="7">Comp16129_c0</strain>
    </source>
</reference>
<protein>
    <submittedName>
        <fullName evidence="7">Hemoglobin</fullName>
    </submittedName>
</protein>
<proteinExistence type="evidence at transcript level"/>
<evidence type="ECO:0000256" key="1">
    <source>
        <dbReference type="ARBA" id="ARBA00022448"/>
    </source>
</evidence>